<dbReference type="Gene3D" id="3.30.420.40">
    <property type="match status" value="2"/>
</dbReference>
<feature type="domain" description="Gcp-like" evidence="9">
    <location>
        <begin position="27"/>
        <end position="312"/>
    </location>
</feature>
<keyword evidence="2 8" id="KW-0808">Transferase</keyword>
<feature type="binding site" evidence="8">
    <location>
        <position position="112"/>
    </location>
    <ligand>
        <name>Fe cation</name>
        <dbReference type="ChEBI" id="CHEBI:24875"/>
    </ligand>
</feature>
<dbReference type="AlphaFoldDB" id="A0A2M7IEC1"/>
<dbReference type="NCBIfam" id="TIGR00329">
    <property type="entry name" value="gcp_kae1"/>
    <property type="match status" value="1"/>
</dbReference>
<evidence type="ECO:0000313" key="11">
    <source>
        <dbReference type="Proteomes" id="UP000231673"/>
    </source>
</evidence>
<feature type="binding site" evidence="8">
    <location>
        <position position="306"/>
    </location>
    <ligand>
        <name>Fe cation</name>
        <dbReference type="ChEBI" id="CHEBI:24875"/>
    </ligand>
</feature>
<keyword evidence="4 8" id="KW-0479">Metal-binding</keyword>
<dbReference type="GO" id="GO:0061711">
    <property type="term" value="F:tRNA N(6)-L-threonylcarbamoyladenine synthase activity"/>
    <property type="evidence" value="ECO:0007669"/>
    <property type="project" value="UniProtKB-EC"/>
</dbReference>
<evidence type="ECO:0000256" key="3">
    <source>
        <dbReference type="ARBA" id="ARBA00022694"/>
    </source>
</evidence>
<feature type="binding site" evidence="8">
    <location>
        <begin position="135"/>
        <end position="139"/>
    </location>
    <ligand>
        <name>substrate</name>
    </ligand>
</feature>
<dbReference type="InterPro" id="IPR022450">
    <property type="entry name" value="TsaD"/>
</dbReference>
<dbReference type="PRINTS" id="PR00789">
    <property type="entry name" value="OSIALOPTASE"/>
</dbReference>
<feature type="binding site" evidence="8">
    <location>
        <position position="168"/>
    </location>
    <ligand>
        <name>substrate</name>
    </ligand>
</feature>
<evidence type="ECO:0000256" key="5">
    <source>
        <dbReference type="ARBA" id="ARBA00023004"/>
    </source>
</evidence>
<dbReference type="EC" id="2.3.1.234" evidence="8"/>
<name>A0A2M7IEC1_9BACT</name>
<dbReference type="Proteomes" id="UP000231673">
    <property type="component" value="Unassembled WGS sequence"/>
</dbReference>
<dbReference type="InterPro" id="IPR000905">
    <property type="entry name" value="Gcp-like_dom"/>
</dbReference>
<keyword evidence="5 8" id="KW-0408">Iron</keyword>
<dbReference type="SUPFAM" id="SSF53067">
    <property type="entry name" value="Actin-like ATPase domain"/>
    <property type="match status" value="2"/>
</dbReference>
<accession>A0A2M7IEC1</accession>
<comment type="cofactor">
    <cofactor evidence="8">
        <name>Fe(2+)</name>
        <dbReference type="ChEBI" id="CHEBI:29033"/>
    </cofactor>
    <text evidence="8">Binds 1 Fe(2+) ion per subunit.</text>
</comment>
<evidence type="ECO:0000256" key="1">
    <source>
        <dbReference type="ARBA" id="ARBA00022490"/>
    </source>
</evidence>
<evidence type="ECO:0000256" key="7">
    <source>
        <dbReference type="ARBA" id="ARBA00048117"/>
    </source>
</evidence>
<comment type="subcellular location">
    <subcellularLocation>
        <location evidence="8">Cytoplasm</location>
    </subcellularLocation>
</comment>
<dbReference type="FunFam" id="3.30.420.40:FF:000012">
    <property type="entry name" value="tRNA N6-adenosine threonylcarbamoyltransferase"/>
    <property type="match status" value="1"/>
</dbReference>
<keyword evidence="1 8" id="KW-0963">Cytoplasm</keyword>
<dbReference type="InterPro" id="IPR017861">
    <property type="entry name" value="KAE1/TsaD"/>
</dbReference>
<dbReference type="InterPro" id="IPR043129">
    <property type="entry name" value="ATPase_NBD"/>
</dbReference>
<dbReference type="NCBIfam" id="TIGR03723">
    <property type="entry name" value="T6A_TsaD_YgjD"/>
    <property type="match status" value="1"/>
</dbReference>
<feature type="binding site" evidence="8">
    <location>
        <position position="181"/>
    </location>
    <ligand>
        <name>substrate</name>
    </ligand>
</feature>
<reference evidence="11" key="1">
    <citation type="submission" date="2017-09" db="EMBL/GenBank/DDBJ databases">
        <title>Depth-based differentiation of microbial function through sediment-hosted aquifers and enrichment of novel symbionts in the deep terrestrial subsurface.</title>
        <authorList>
            <person name="Probst A.J."/>
            <person name="Ladd B."/>
            <person name="Jarett J.K."/>
            <person name="Geller-Mcgrath D.E."/>
            <person name="Sieber C.M.K."/>
            <person name="Emerson J.B."/>
            <person name="Anantharaman K."/>
            <person name="Thomas B.C."/>
            <person name="Malmstrom R."/>
            <person name="Stieglmeier M."/>
            <person name="Klingl A."/>
            <person name="Woyke T."/>
            <person name="Ryan C.M."/>
            <person name="Banfield J.F."/>
        </authorList>
    </citation>
    <scope>NUCLEOTIDE SEQUENCE [LARGE SCALE GENOMIC DNA]</scope>
</reference>
<comment type="function">
    <text evidence="8">Required for the formation of a threonylcarbamoyl group on adenosine at position 37 (t(6)A37) in tRNAs that read codons beginning with adenine. Is involved in the transfer of the threonylcarbamoyl moiety of threonylcarbamoyl-AMP (TC-AMP) to the N6 group of A37, together with TsaE and TsaB. TsaD likely plays a direct catalytic role in this reaction.</text>
</comment>
<evidence type="ECO:0000259" key="9">
    <source>
        <dbReference type="Pfam" id="PF00814"/>
    </source>
</evidence>
<dbReference type="PANTHER" id="PTHR11735:SF6">
    <property type="entry name" value="TRNA N6-ADENOSINE THREONYLCARBAMOYLTRANSFERASE, MITOCHONDRIAL"/>
    <property type="match status" value="1"/>
</dbReference>
<dbReference type="CDD" id="cd24133">
    <property type="entry name" value="ASKHA_NBD_TsaD_bac"/>
    <property type="match status" value="1"/>
</dbReference>
<comment type="catalytic activity">
    <reaction evidence="7 8">
        <text>L-threonylcarbamoyladenylate + adenosine(37) in tRNA = N(6)-L-threonylcarbamoyladenosine(37) in tRNA + AMP + H(+)</text>
        <dbReference type="Rhea" id="RHEA:37059"/>
        <dbReference type="Rhea" id="RHEA-COMP:10162"/>
        <dbReference type="Rhea" id="RHEA-COMP:10163"/>
        <dbReference type="ChEBI" id="CHEBI:15378"/>
        <dbReference type="ChEBI" id="CHEBI:73682"/>
        <dbReference type="ChEBI" id="CHEBI:74411"/>
        <dbReference type="ChEBI" id="CHEBI:74418"/>
        <dbReference type="ChEBI" id="CHEBI:456215"/>
        <dbReference type="EC" id="2.3.1.234"/>
    </reaction>
</comment>
<evidence type="ECO:0000256" key="6">
    <source>
        <dbReference type="ARBA" id="ARBA00023315"/>
    </source>
</evidence>
<proteinExistence type="inferred from homology"/>
<feature type="binding site" evidence="8">
    <location>
        <position position="116"/>
    </location>
    <ligand>
        <name>Fe cation</name>
        <dbReference type="ChEBI" id="CHEBI:24875"/>
    </ligand>
</feature>
<dbReference type="Pfam" id="PF00814">
    <property type="entry name" value="TsaD"/>
    <property type="match status" value="1"/>
</dbReference>
<dbReference type="GO" id="GO:0002949">
    <property type="term" value="P:tRNA threonylcarbamoyladenosine modification"/>
    <property type="evidence" value="ECO:0007669"/>
    <property type="project" value="UniProtKB-UniRule"/>
</dbReference>
<keyword evidence="3 8" id="KW-0819">tRNA processing</keyword>
<comment type="caution">
    <text evidence="8">Lacks conserved residue(s) required for the propagation of feature annotation.</text>
</comment>
<protein>
    <recommendedName>
        <fullName evidence="8">tRNA N6-adenosine threonylcarbamoyltransferase</fullName>
        <ecNumber evidence="8">2.3.1.234</ecNumber>
    </recommendedName>
    <alternativeName>
        <fullName evidence="8">N6-L-threonylcarbamoyladenine synthase</fullName>
        <shortName evidence="8">t(6)A synthase</shortName>
    </alternativeName>
    <alternativeName>
        <fullName evidence="8">t(6)A37 threonylcarbamoyladenosine biosynthesis protein TsaD</fullName>
    </alternativeName>
    <alternativeName>
        <fullName evidence="8">tRNA threonylcarbamoyladenosine biosynthesis protein TsaD</fullName>
    </alternativeName>
</protein>
<dbReference type="EMBL" id="PFGW01000005">
    <property type="protein sequence ID" value="PIW74877.1"/>
    <property type="molecule type" value="Genomic_DNA"/>
</dbReference>
<sequence>MIILGIETSCDDTAVALVSGSEKKCRILSSVVSSQIKVHAPYGGVVPNLAARAHLKNIRPVFEQALEKAGRPDFGLIAVTVGPGLIPSLLVGANFAKALAYAAKKPIVGINHLEGHLFANWIKNPKIKLPALCLIVSGGHTQLILMTGRGQYQLLGETRDDAAGETFDKVAKLLGLDYPGGPVISKRAKLGDKSVFELPRPMLSVRSPDNEFDFSFSGLKTAVLYQVKKEKKLSPKYVNNMAASFQQAVIDVLIRKTAEAARKYNVKSVMIAGGVAANSKLRREMKEKIKEMKIDFYAPEPEFCADNAAMIAAAACFRNKKEGNWIKINANANLKLVD</sequence>
<organism evidence="10 11">
    <name type="scientific">Candidatus Portnoybacteria bacterium CG_4_8_14_3_um_filter_44_15</name>
    <dbReference type="NCBI Taxonomy" id="1974803"/>
    <lineage>
        <taxon>Bacteria</taxon>
        <taxon>Candidatus Portnoyibacteriota</taxon>
    </lineage>
</organism>
<evidence type="ECO:0000256" key="2">
    <source>
        <dbReference type="ARBA" id="ARBA00022679"/>
    </source>
</evidence>
<evidence type="ECO:0000313" key="10">
    <source>
        <dbReference type="EMBL" id="PIW74877.1"/>
    </source>
</evidence>
<dbReference type="FunFam" id="3.30.420.40:FF:000040">
    <property type="entry name" value="tRNA N6-adenosine threonylcarbamoyltransferase"/>
    <property type="match status" value="1"/>
</dbReference>
<dbReference type="HAMAP" id="MF_01445">
    <property type="entry name" value="TsaD"/>
    <property type="match status" value="1"/>
</dbReference>
<dbReference type="GO" id="GO:0005737">
    <property type="term" value="C:cytoplasm"/>
    <property type="evidence" value="ECO:0007669"/>
    <property type="project" value="UniProtKB-SubCell"/>
</dbReference>
<feature type="binding site" evidence="8">
    <location>
        <position position="278"/>
    </location>
    <ligand>
        <name>substrate</name>
    </ligand>
</feature>
<dbReference type="PANTHER" id="PTHR11735">
    <property type="entry name" value="TRNA N6-ADENOSINE THREONYLCARBAMOYLTRANSFERASE"/>
    <property type="match status" value="1"/>
</dbReference>
<comment type="similarity">
    <text evidence="8">Belongs to the KAE1 / TsaD family.</text>
</comment>
<evidence type="ECO:0000256" key="4">
    <source>
        <dbReference type="ARBA" id="ARBA00022723"/>
    </source>
</evidence>
<comment type="caution">
    <text evidence="10">The sequence shown here is derived from an EMBL/GenBank/DDBJ whole genome shotgun (WGS) entry which is preliminary data.</text>
</comment>
<keyword evidence="6 8" id="KW-0012">Acyltransferase</keyword>
<dbReference type="GO" id="GO:0005506">
    <property type="term" value="F:iron ion binding"/>
    <property type="evidence" value="ECO:0007669"/>
    <property type="project" value="UniProtKB-UniRule"/>
</dbReference>
<gene>
    <name evidence="8 10" type="primary">tsaD</name>
    <name evidence="10" type="ORF">CO003_00305</name>
</gene>
<evidence type="ECO:0000256" key="8">
    <source>
        <dbReference type="HAMAP-Rule" id="MF_01445"/>
    </source>
</evidence>